<keyword evidence="2" id="KW-1185">Reference proteome</keyword>
<dbReference type="EMBL" id="BPLQ01003661">
    <property type="protein sequence ID" value="GIY02215.1"/>
    <property type="molecule type" value="Genomic_DNA"/>
</dbReference>
<proteinExistence type="predicted"/>
<protein>
    <submittedName>
        <fullName evidence="1">Uncharacterized protein</fullName>
    </submittedName>
</protein>
<evidence type="ECO:0000313" key="1">
    <source>
        <dbReference type="EMBL" id="GIY02215.1"/>
    </source>
</evidence>
<gene>
    <name evidence="1" type="ORF">CDAR_606211</name>
</gene>
<evidence type="ECO:0000313" key="2">
    <source>
        <dbReference type="Proteomes" id="UP001054837"/>
    </source>
</evidence>
<organism evidence="1 2">
    <name type="scientific">Caerostris darwini</name>
    <dbReference type="NCBI Taxonomy" id="1538125"/>
    <lineage>
        <taxon>Eukaryota</taxon>
        <taxon>Metazoa</taxon>
        <taxon>Ecdysozoa</taxon>
        <taxon>Arthropoda</taxon>
        <taxon>Chelicerata</taxon>
        <taxon>Arachnida</taxon>
        <taxon>Araneae</taxon>
        <taxon>Araneomorphae</taxon>
        <taxon>Entelegynae</taxon>
        <taxon>Araneoidea</taxon>
        <taxon>Araneidae</taxon>
        <taxon>Caerostris</taxon>
    </lineage>
</organism>
<name>A0AAV4PZP6_9ARAC</name>
<dbReference type="Proteomes" id="UP001054837">
    <property type="component" value="Unassembled WGS sequence"/>
</dbReference>
<dbReference type="AlphaFoldDB" id="A0AAV4PZP6"/>
<sequence>MSRHPEMPLMKYDTKCAHSGLTASRANSKPPYSSMMFLSLCDFTETCSLITRRCLVLVSPHFLDKCISFKEGKIKDSSLVAIPLSKNAGAT</sequence>
<accession>A0AAV4PZP6</accession>
<reference evidence="1 2" key="1">
    <citation type="submission" date="2021-06" db="EMBL/GenBank/DDBJ databases">
        <title>Caerostris darwini draft genome.</title>
        <authorList>
            <person name="Kono N."/>
            <person name="Arakawa K."/>
        </authorList>
    </citation>
    <scope>NUCLEOTIDE SEQUENCE [LARGE SCALE GENOMIC DNA]</scope>
</reference>
<comment type="caution">
    <text evidence="1">The sequence shown here is derived from an EMBL/GenBank/DDBJ whole genome shotgun (WGS) entry which is preliminary data.</text>
</comment>